<keyword evidence="3" id="KW-1185">Reference proteome</keyword>
<evidence type="ECO:0000313" key="3">
    <source>
        <dbReference type="Proteomes" id="UP001530377"/>
    </source>
</evidence>
<reference evidence="1 3" key="1">
    <citation type="submission" date="2024-10" db="EMBL/GenBank/DDBJ databases">
        <title>Updated reference genomes for cyclostephanoid diatoms.</title>
        <authorList>
            <person name="Roberts W.R."/>
            <person name="Alverson A.J."/>
        </authorList>
    </citation>
    <scope>NUCLEOTIDE SEQUENCE [LARGE SCALE GENOMIC DNA]</scope>
    <source>
        <strain evidence="1 3">AJA228-03</strain>
    </source>
</reference>
<dbReference type="Proteomes" id="UP001530377">
    <property type="component" value="Unassembled WGS sequence"/>
</dbReference>
<name>A0ABD3R1T5_9STRA</name>
<dbReference type="AlphaFoldDB" id="A0ABD3R1T5"/>
<gene>
    <name evidence="1" type="ORF">ACHAXA_000395</name>
    <name evidence="2" type="ORF">ACHAXA_004694</name>
</gene>
<organism evidence="1 3">
    <name type="scientific">Cyclostephanos tholiformis</name>
    <dbReference type="NCBI Taxonomy" id="382380"/>
    <lineage>
        <taxon>Eukaryota</taxon>
        <taxon>Sar</taxon>
        <taxon>Stramenopiles</taxon>
        <taxon>Ochrophyta</taxon>
        <taxon>Bacillariophyta</taxon>
        <taxon>Coscinodiscophyceae</taxon>
        <taxon>Thalassiosirophycidae</taxon>
        <taxon>Stephanodiscales</taxon>
        <taxon>Stephanodiscaceae</taxon>
        <taxon>Cyclostephanos</taxon>
    </lineage>
</organism>
<evidence type="ECO:0000313" key="2">
    <source>
        <dbReference type="EMBL" id="KAL3808926.1"/>
    </source>
</evidence>
<proteinExistence type="predicted"/>
<dbReference type="EMBL" id="JALLPB020000705">
    <property type="protein sequence ID" value="KAL3806919.1"/>
    <property type="molecule type" value="Genomic_DNA"/>
</dbReference>
<protein>
    <submittedName>
        <fullName evidence="1">Uncharacterized protein</fullName>
    </submittedName>
</protein>
<dbReference type="EMBL" id="JALLPB020000459">
    <property type="protein sequence ID" value="KAL3808926.1"/>
    <property type="molecule type" value="Genomic_DNA"/>
</dbReference>
<evidence type="ECO:0000313" key="1">
    <source>
        <dbReference type="EMBL" id="KAL3806919.1"/>
    </source>
</evidence>
<sequence>MTDAKCYARTRIARDIMWPPEASLTDPPPVAPLASSAHRVRVREMRDAGYWTWIAGDAPPRGAILEDGESSSDDI</sequence>
<accession>A0ABD3R1T5</accession>
<comment type="caution">
    <text evidence="1">The sequence shown here is derived from an EMBL/GenBank/DDBJ whole genome shotgun (WGS) entry which is preliminary data.</text>
</comment>